<feature type="transmembrane region" description="Helical" evidence="2">
    <location>
        <begin position="144"/>
        <end position="166"/>
    </location>
</feature>
<accession>A0A5N6BMV4</accession>
<evidence type="ECO:0000313" key="3">
    <source>
        <dbReference type="EMBL" id="KAB8181179.1"/>
    </source>
</evidence>
<name>A0A5N6BMV4_9ACTN</name>
<keyword evidence="2" id="KW-0812">Transmembrane</keyword>
<keyword evidence="4" id="KW-1185">Reference proteome</keyword>
<dbReference type="Pfam" id="PF10067">
    <property type="entry name" value="DUF2306"/>
    <property type="match status" value="1"/>
</dbReference>
<dbReference type="EMBL" id="VDMA02000018">
    <property type="protein sequence ID" value="KAB8181179.1"/>
    <property type="molecule type" value="Genomic_DNA"/>
</dbReference>
<feature type="transmembrane region" description="Helical" evidence="2">
    <location>
        <begin position="178"/>
        <end position="200"/>
    </location>
</feature>
<feature type="transmembrane region" description="Helical" evidence="2">
    <location>
        <begin position="34"/>
        <end position="53"/>
    </location>
</feature>
<keyword evidence="2" id="KW-1133">Transmembrane helix</keyword>
<evidence type="ECO:0000256" key="2">
    <source>
        <dbReference type="SAM" id="Phobius"/>
    </source>
</evidence>
<comment type="caution">
    <text evidence="3">The sequence shown here is derived from an EMBL/GenBank/DDBJ whole genome shotgun (WGS) entry which is preliminary data.</text>
</comment>
<dbReference type="AlphaFoldDB" id="A0A5N6BMV4"/>
<feature type="region of interest" description="Disordered" evidence="1">
    <location>
        <begin position="1"/>
        <end position="30"/>
    </location>
</feature>
<feature type="transmembrane region" description="Helical" evidence="2">
    <location>
        <begin position="73"/>
        <end position="96"/>
    </location>
</feature>
<evidence type="ECO:0000256" key="1">
    <source>
        <dbReference type="SAM" id="MobiDB-lite"/>
    </source>
</evidence>
<feature type="compositionally biased region" description="Basic and acidic residues" evidence="1">
    <location>
        <begin position="1"/>
        <end position="18"/>
    </location>
</feature>
<sequence>MNHRPLGDHDRRMTESMERPTLARSDSSGRNRRAGWLVPAALIALSAVPVIAGSTRLGQLAGGGPITQDSVRYFATPAPVVAHIISVTLFSVLGALQFAHGLRRRRPAWHRAAGRLVVPSGIVSAFTGLWMTLFYPHLANDSALLVGLRLVFGTLMIVSLVLGFAAIRRRDVARHRAWMTRGYAIGMGAGTQLLTVGPWMALAGEPGPLPRALLMGAGWVINLVVAEWAVRRASGSVTSRRPTARVGVSSRPR</sequence>
<keyword evidence="2" id="KW-0472">Membrane</keyword>
<dbReference type="InterPro" id="IPR018750">
    <property type="entry name" value="DUF2306_membrane"/>
</dbReference>
<feature type="transmembrane region" description="Helical" evidence="2">
    <location>
        <begin position="212"/>
        <end position="230"/>
    </location>
</feature>
<evidence type="ECO:0000313" key="4">
    <source>
        <dbReference type="Proteomes" id="UP000313066"/>
    </source>
</evidence>
<dbReference type="Proteomes" id="UP000313066">
    <property type="component" value="Unassembled WGS sequence"/>
</dbReference>
<protein>
    <submittedName>
        <fullName evidence="3">DUF2306 domain-containing protein</fullName>
    </submittedName>
</protein>
<organism evidence="3 4">
    <name type="scientific">Microbispora catharanthi</name>
    <dbReference type="NCBI Taxonomy" id="1712871"/>
    <lineage>
        <taxon>Bacteria</taxon>
        <taxon>Bacillati</taxon>
        <taxon>Actinomycetota</taxon>
        <taxon>Actinomycetes</taxon>
        <taxon>Streptosporangiales</taxon>
        <taxon>Streptosporangiaceae</taxon>
        <taxon>Microbispora</taxon>
    </lineage>
</organism>
<proteinExistence type="predicted"/>
<gene>
    <name evidence="3" type="ORF">FH610_029665</name>
</gene>
<reference evidence="3 4" key="1">
    <citation type="submission" date="2019-10" db="EMBL/GenBank/DDBJ databases">
        <title>Nonomuraea sp. nov., isolated from Phyllanthus amarus.</title>
        <authorList>
            <person name="Klykleung N."/>
            <person name="Tanasupawat S."/>
        </authorList>
    </citation>
    <scope>NUCLEOTIDE SEQUENCE [LARGE SCALE GENOMIC DNA]</scope>
    <source>
        <strain evidence="3 4">CR1-09</strain>
    </source>
</reference>
<feature type="transmembrane region" description="Helical" evidence="2">
    <location>
        <begin position="116"/>
        <end position="138"/>
    </location>
</feature>